<evidence type="ECO:0000313" key="3">
    <source>
        <dbReference type="Proteomes" id="UP000489600"/>
    </source>
</evidence>
<comment type="caution">
    <text evidence="2">The sequence shown here is derived from an EMBL/GenBank/DDBJ whole genome shotgun (WGS) entry which is preliminary data.</text>
</comment>
<evidence type="ECO:0000256" key="1">
    <source>
        <dbReference type="SAM" id="MobiDB-lite"/>
    </source>
</evidence>
<accession>A0A565AWV9</accession>
<sequence length="161" mass="17696">MTSSIHELSDNIESHEKQEHRESQISPISNSESIATNLAYTEQLPHSMAPGHYPYPDPYYRSIFAPPCHTQAYLPLVGYCVLLSTLLFVSRSLLQIFAPPCDTTLSPFGGLIQIISGTSAVNGECINKLCLYHLMQSRKLTDSSVEVISAKCPNLSVLDPG</sequence>
<evidence type="ECO:0000313" key="2">
    <source>
        <dbReference type="EMBL" id="VVA93099.1"/>
    </source>
</evidence>
<reference evidence="2" key="1">
    <citation type="submission" date="2019-07" db="EMBL/GenBank/DDBJ databases">
        <authorList>
            <person name="Dittberner H."/>
        </authorList>
    </citation>
    <scope>NUCLEOTIDE SEQUENCE [LARGE SCALE GENOMIC DNA]</scope>
</reference>
<dbReference type="Proteomes" id="UP000489600">
    <property type="component" value="Unassembled WGS sequence"/>
</dbReference>
<feature type="compositionally biased region" description="Basic and acidic residues" evidence="1">
    <location>
        <begin position="7"/>
        <end position="23"/>
    </location>
</feature>
<name>A0A565AWV9_9BRAS</name>
<dbReference type="EMBL" id="CABITT030000001">
    <property type="protein sequence ID" value="VVA93099.1"/>
    <property type="molecule type" value="Genomic_DNA"/>
</dbReference>
<organism evidence="2 3">
    <name type="scientific">Arabis nemorensis</name>
    <dbReference type="NCBI Taxonomy" id="586526"/>
    <lineage>
        <taxon>Eukaryota</taxon>
        <taxon>Viridiplantae</taxon>
        <taxon>Streptophyta</taxon>
        <taxon>Embryophyta</taxon>
        <taxon>Tracheophyta</taxon>
        <taxon>Spermatophyta</taxon>
        <taxon>Magnoliopsida</taxon>
        <taxon>eudicotyledons</taxon>
        <taxon>Gunneridae</taxon>
        <taxon>Pentapetalae</taxon>
        <taxon>rosids</taxon>
        <taxon>malvids</taxon>
        <taxon>Brassicales</taxon>
        <taxon>Brassicaceae</taxon>
        <taxon>Arabideae</taxon>
        <taxon>Arabis</taxon>
    </lineage>
</organism>
<proteinExistence type="predicted"/>
<dbReference type="AlphaFoldDB" id="A0A565AWV9"/>
<gene>
    <name evidence="2" type="ORF">ANE_LOCUS3544</name>
</gene>
<feature type="region of interest" description="Disordered" evidence="1">
    <location>
        <begin position="1"/>
        <end position="28"/>
    </location>
</feature>
<keyword evidence="3" id="KW-1185">Reference proteome</keyword>
<dbReference type="OrthoDB" id="1097733at2759"/>
<protein>
    <submittedName>
        <fullName evidence="2">Uncharacterized protein</fullName>
    </submittedName>
</protein>